<dbReference type="InterPro" id="IPR002575">
    <property type="entry name" value="Aminoglycoside_PTrfase"/>
</dbReference>
<evidence type="ECO:0000256" key="1">
    <source>
        <dbReference type="SAM" id="MobiDB-lite"/>
    </source>
</evidence>
<keyword evidence="4" id="KW-1185">Reference proteome</keyword>
<dbReference type="OrthoDB" id="3806873at2"/>
<feature type="domain" description="Aminoglycoside phosphotransferase" evidence="2">
    <location>
        <begin position="47"/>
        <end position="272"/>
    </location>
</feature>
<evidence type="ECO:0000313" key="3">
    <source>
        <dbReference type="EMBL" id="SFS33205.1"/>
    </source>
</evidence>
<dbReference type="Proteomes" id="UP000198788">
    <property type="component" value="Unassembled WGS sequence"/>
</dbReference>
<keyword evidence="3" id="KW-0418">Kinase</keyword>
<sequence length="359" mass="39175">MSQTDFADPQATFSGTREVDPRHALNETRLAAWLADNVMGFSGPLAIRQFRGGQSNPTYEITTPARTYVLRRKPPGTLLASAHAVDREFRVISALHAQGYPVARPWALCTDDSVIGSMFYVMDKVDGRILWDLKLPGMEPAGRRAIYEAQVDALAALHRFDPEAIGLGDYGRPGNYFERQVGRWTKQYRASETTLIPAMDRLIEFLPATLPAQGPTRIVHGDFRLDNLILHPERPEVEAVLDWELSTLGDPMADFSYLLIAWVIPATERNGLAGADLPALGIPSVAETVARYAAKTGTAAPENLDWLFAYNLFRLAAICQGIAGRVRDGTAASAQARAMGAQAPVLAEAALTFARRAGA</sequence>
<keyword evidence="3" id="KW-0808">Transferase</keyword>
<dbReference type="GO" id="GO:0016301">
    <property type="term" value="F:kinase activity"/>
    <property type="evidence" value="ECO:0007669"/>
    <property type="project" value="UniProtKB-KW"/>
</dbReference>
<dbReference type="Pfam" id="PF01636">
    <property type="entry name" value="APH"/>
    <property type="match status" value="1"/>
</dbReference>
<gene>
    <name evidence="3" type="ORF">SAMN05192570_0673</name>
</gene>
<dbReference type="InterPro" id="IPR041726">
    <property type="entry name" value="ACAD10_11_N"/>
</dbReference>
<dbReference type="EMBL" id="FOZV01000001">
    <property type="protein sequence ID" value="SFS33205.1"/>
    <property type="molecule type" value="Genomic_DNA"/>
</dbReference>
<accession>A0A1I6NZE1</accession>
<evidence type="ECO:0000259" key="2">
    <source>
        <dbReference type="Pfam" id="PF01636"/>
    </source>
</evidence>
<evidence type="ECO:0000313" key="4">
    <source>
        <dbReference type="Proteomes" id="UP000198788"/>
    </source>
</evidence>
<dbReference type="PANTHER" id="PTHR47829:SF3">
    <property type="entry name" value="AMINOGLYCOSIDE PHOSPHOTRANSFERASE DOMAIN-CONTAINING PROTEIN"/>
    <property type="match status" value="1"/>
</dbReference>
<dbReference type="SUPFAM" id="SSF56112">
    <property type="entry name" value="Protein kinase-like (PK-like)"/>
    <property type="match status" value="1"/>
</dbReference>
<dbReference type="RefSeq" id="WP_092306728.1">
    <property type="nucleotide sequence ID" value="NZ_FOZV01000001.1"/>
</dbReference>
<dbReference type="Gene3D" id="3.30.200.20">
    <property type="entry name" value="Phosphorylase Kinase, domain 1"/>
    <property type="match status" value="1"/>
</dbReference>
<dbReference type="STRING" id="871741.SAMN05192570_0673"/>
<reference evidence="4" key="1">
    <citation type="submission" date="2016-10" db="EMBL/GenBank/DDBJ databases">
        <authorList>
            <person name="Varghese N."/>
            <person name="Submissions S."/>
        </authorList>
    </citation>
    <scope>NUCLEOTIDE SEQUENCE [LARGE SCALE GENOMIC DNA]</scope>
    <source>
        <strain evidence="4">CGMCC 1.10683</strain>
    </source>
</reference>
<feature type="compositionally biased region" description="Polar residues" evidence="1">
    <location>
        <begin position="1"/>
        <end position="15"/>
    </location>
</feature>
<name>A0A1I6NZE1_9CAUL</name>
<dbReference type="PANTHER" id="PTHR47829">
    <property type="entry name" value="HYDROLASE, PUTATIVE (AFU_ORTHOLOGUE AFUA_1G12880)-RELATED"/>
    <property type="match status" value="1"/>
</dbReference>
<protein>
    <submittedName>
        <fullName evidence="3">Predicted kinase, aminoglycoside phosphotransferase (APT) family</fullName>
    </submittedName>
</protein>
<dbReference type="Gene3D" id="3.90.1200.10">
    <property type="match status" value="1"/>
</dbReference>
<dbReference type="AlphaFoldDB" id="A0A1I6NZE1"/>
<feature type="region of interest" description="Disordered" evidence="1">
    <location>
        <begin position="1"/>
        <end position="20"/>
    </location>
</feature>
<organism evidence="3 4">
    <name type="scientific">Brevundimonas viscosa</name>
    <dbReference type="NCBI Taxonomy" id="871741"/>
    <lineage>
        <taxon>Bacteria</taxon>
        <taxon>Pseudomonadati</taxon>
        <taxon>Pseudomonadota</taxon>
        <taxon>Alphaproteobacteria</taxon>
        <taxon>Caulobacterales</taxon>
        <taxon>Caulobacteraceae</taxon>
        <taxon>Brevundimonas</taxon>
    </lineage>
</organism>
<dbReference type="InterPro" id="IPR052898">
    <property type="entry name" value="ACAD10-like"/>
</dbReference>
<dbReference type="InterPro" id="IPR011009">
    <property type="entry name" value="Kinase-like_dom_sf"/>
</dbReference>
<dbReference type="CDD" id="cd05154">
    <property type="entry name" value="ACAD10_11_N-like"/>
    <property type="match status" value="1"/>
</dbReference>
<proteinExistence type="predicted"/>